<dbReference type="GO" id="GO:0030267">
    <property type="term" value="F:glyoxylate reductase (NADPH) activity"/>
    <property type="evidence" value="ECO:0007669"/>
    <property type="project" value="TreeGrafter"/>
</dbReference>
<dbReference type="PANTHER" id="PTHR10996">
    <property type="entry name" value="2-HYDROXYACID DEHYDROGENASE-RELATED"/>
    <property type="match status" value="1"/>
</dbReference>
<reference evidence="7 8" key="1">
    <citation type="journal article" date="2014" name="BMC Genomics">
        <title>Comparison of environmental and isolate Sulfobacillus genomes reveals diverse carbon, sulfur, nitrogen, and hydrogen metabolisms.</title>
        <authorList>
            <person name="Justice N.B."/>
            <person name="Norman A."/>
            <person name="Brown C.T."/>
            <person name="Singh A."/>
            <person name="Thomas B.C."/>
            <person name="Banfield J.F."/>
        </authorList>
    </citation>
    <scope>NUCLEOTIDE SEQUENCE [LARGE SCALE GENOMIC DNA]</scope>
    <source>
        <strain evidence="7">AMDSBA4</strain>
    </source>
</reference>
<dbReference type="SUPFAM" id="SSF51735">
    <property type="entry name" value="NAD(P)-binding Rossmann-fold domains"/>
    <property type="match status" value="1"/>
</dbReference>
<evidence type="ECO:0000313" key="8">
    <source>
        <dbReference type="Proteomes" id="UP000242972"/>
    </source>
</evidence>
<keyword evidence="3" id="KW-0520">NAD</keyword>
<dbReference type="InterPro" id="IPR036291">
    <property type="entry name" value="NAD(P)-bd_dom_sf"/>
</dbReference>
<accession>A0A2T2XJP7</accession>
<dbReference type="InterPro" id="IPR006139">
    <property type="entry name" value="D-isomer_2_OHA_DH_cat_dom"/>
</dbReference>
<dbReference type="GO" id="GO:0016618">
    <property type="term" value="F:hydroxypyruvate reductase [NAD(P)H] activity"/>
    <property type="evidence" value="ECO:0007669"/>
    <property type="project" value="TreeGrafter"/>
</dbReference>
<comment type="caution">
    <text evidence="7">The sequence shown here is derived from an EMBL/GenBank/DDBJ whole genome shotgun (WGS) entry which is preliminary data.</text>
</comment>
<dbReference type="Gene3D" id="3.40.50.720">
    <property type="entry name" value="NAD(P)-binding Rossmann-like Domain"/>
    <property type="match status" value="2"/>
</dbReference>
<dbReference type="Proteomes" id="UP000242972">
    <property type="component" value="Unassembled WGS sequence"/>
</dbReference>
<dbReference type="GO" id="GO:0005829">
    <property type="term" value="C:cytosol"/>
    <property type="evidence" value="ECO:0007669"/>
    <property type="project" value="TreeGrafter"/>
</dbReference>
<evidence type="ECO:0000256" key="4">
    <source>
        <dbReference type="RuleBase" id="RU003719"/>
    </source>
</evidence>
<protein>
    <recommendedName>
        <fullName evidence="9">D-glycerate dehydrogenase</fullName>
    </recommendedName>
</protein>
<gene>
    <name evidence="7" type="ORF">C7B46_04560</name>
</gene>
<dbReference type="EMBL" id="PXYW01000007">
    <property type="protein sequence ID" value="PSR34712.1"/>
    <property type="molecule type" value="Genomic_DNA"/>
</dbReference>
<keyword evidence="2 4" id="KW-0560">Oxidoreductase</keyword>
<evidence type="ECO:0000313" key="7">
    <source>
        <dbReference type="EMBL" id="PSR34712.1"/>
    </source>
</evidence>
<dbReference type="AlphaFoldDB" id="A0A2T2XJP7"/>
<comment type="similarity">
    <text evidence="1 4">Belongs to the D-isomer specific 2-hydroxyacid dehydrogenase family.</text>
</comment>
<organism evidence="7 8">
    <name type="scientific">Sulfobacillus benefaciens</name>
    <dbReference type="NCBI Taxonomy" id="453960"/>
    <lineage>
        <taxon>Bacteria</taxon>
        <taxon>Bacillati</taxon>
        <taxon>Bacillota</taxon>
        <taxon>Clostridia</taxon>
        <taxon>Eubacteriales</taxon>
        <taxon>Clostridiales Family XVII. Incertae Sedis</taxon>
        <taxon>Sulfobacillus</taxon>
    </lineage>
</organism>
<evidence type="ECO:0000256" key="2">
    <source>
        <dbReference type="ARBA" id="ARBA00023002"/>
    </source>
</evidence>
<sequence>MKQQYQCQTIAPLVGWDSTASKHACWAVGIPDQDTLPRINGLIVNPDYPLSRRRLLEMGSLIVVSAYGVGYDYIDVEAASELGVLVTHTPQAVVTATAELGLTLVVSLLRHVVAHDHDIRLRHRSGLPNPLFGHARMAHNASSQTVGLVGYGRIGQRLRQLLEAVGFHVAYTRAHGPLPQHTGFHTLDQLIQLSDIIVLVVPLTSATHHLVDSQFLSLCKPTASLVNISRGAVVDEQSLVEALKCGALAGAALDVYEFEPQVSDALITMPQVILSPHVGTLTEETRIQMTHDAVANILEGLAGRAQNAINPDSWSRRPTKISKTN</sequence>
<feature type="domain" description="D-isomer specific 2-hydroxyacid dehydrogenase catalytic" evidence="5">
    <location>
        <begin position="35"/>
        <end position="310"/>
    </location>
</feature>
<feature type="domain" description="D-isomer specific 2-hydroxyacid dehydrogenase NAD-binding" evidence="6">
    <location>
        <begin position="103"/>
        <end position="279"/>
    </location>
</feature>
<dbReference type="GO" id="GO:0051287">
    <property type="term" value="F:NAD binding"/>
    <property type="evidence" value="ECO:0007669"/>
    <property type="project" value="InterPro"/>
</dbReference>
<dbReference type="InterPro" id="IPR050223">
    <property type="entry name" value="D-isomer_2-hydroxyacid_DH"/>
</dbReference>
<evidence type="ECO:0000256" key="1">
    <source>
        <dbReference type="ARBA" id="ARBA00005854"/>
    </source>
</evidence>
<dbReference type="SUPFAM" id="SSF52283">
    <property type="entry name" value="Formate/glycerate dehydrogenase catalytic domain-like"/>
    <property type="match status" value="1"/>
</dbReference>
<evidence type="ECO:0008006" key="9">
    <source>
        <dbReference type="Google" id="ProtNLM"/>
    </source>
</evidence>
<evidence type="ECO:0000259" key="5">
    <source>
        <dbReference type="Pfam" id="PF00389"/>
    </source>
</evidence>
<name>A0A2T2XJP7_9FIRM</name>
<dbReference type="InterPro" id="IPR006140">
    <property type="entry name" value="D-isomer_DH_NAD-bd"/>
</dbReference>
<dbReference type="PANTHER" id="PTHR10996:SF178">
    <property type="entry name" value="2-HYDROXYACID DEHYDROGENASE YGL185C-RELATED"/>
    <property type="match status" value="1"/>
</dbReference>
<evidence type="ECO:0000256" key="3">
    <source>
        <dbReference type="ARBA" id="ARBA00023027"/>
    </source>
</evidence>
<proteinExistence type="inferred from homology"/>
<dbReference type="Pfam" id="PF00389">
    <property type="entry name" value="2-Hacid_dh"/>
    <property type="match status" value="1"/>
</dbReference>
<evidence type="ECO:0000259" key="6">
    <source>
        <dbReference type="Pfam" id="PF02826"/>
    </source>
</evidence>
<dbReference type="Pfam" id="PF02826">
    <property type="entry name" value="2-Hacid_dh_C"/>
    <property type="match status" value="1"/>
</dbReference>